<dbReference type="FunFam" id="2.60.120.260:FF:000142">
    <property type="entry name" value="Beta-galactosidase"/>
    <property type="match status" value="1"/>
</dbReference>
<dbReference type="Pfam" id="PF17834">
    <property type="entry name" value="GHD"/>
    <property type="match status" value="1"/>
</dbReference>
<comment type="catalytic activity">
    <reaction evidence="1 7">
        <text>Hydrolysis of terminal non-reducing beta-D-galactose residues in beta-D-galactosides.</text>
        <dbReference type="EC" id="3.2.1.23"/>
    </reaction>
</comment>
<comment type="similarity">
    <text evidence="2 8">Belongs to the glycosyl hydrolase 35 family.</text>
</comment>
<dbReference type="GO" id="GO:0005975">
    <property type="term" value="P:carbohydrate metabolic process"/>
    <property type="evidence" value="ECO:0007669"/>
    <property type="project" value="InterPro"/>
</dbReference>
<reference evidence="11" key="1">
    <citation type="submission" date="2023-10" db="EMBL/GenBank/DDBJ databases">
        <authorList>
            <person name="Domelevo Entfellner J.-B."/>
        </authorList>
    </citation>
    <scope>NUCLEOTIDE SEQUENCE</scope>
</reference>
<evidence type="ECO:0000256" key="7">
    <source>
        <dbReference type="RuleBase" id="RU000675"/>
    </source>
</evidence>
<dbReference type="SUPFAM" id="SSF49785">
    <property type="entry name" value="Galactose-binding domain-like"/>
    <property type="match status" value="2"/>
</dbReference>
<dbReference type="SUPFAM" id="SSF51445">
    <property type="entry name" value="(Trans)glycosidases"/>
    <property type="match status" value="1"/>
</dbReference>
<dbReference type="FunFam" id="2.60.120.260:FF:000076">
    <property type="entry name" value="Beta-galactosidase"/>
    <property type="match status" value="1"/>
</dbReference>
<dbReference type="FunFam" id="2.60.120.260:FF:000117">
    <property type="entry name" value="Beta-galactosidase"/>
    <property type="match status" value="1"/>
</dbReference>
<dbReference type="PANTHER" id="PTHR23421">
    <property type="entry name" value="BETA-GALACTOSIDASE RELATED"/>
    <property type="match status" value="1"/>
</dbReference>
<protein>
    <recommendedName>
        <fullName evidence="3 7">Beta-galactosidase</fullName>
        <ecNumber evidence="3 7">3.2.1.23</ecNumber>
    </recommendedName>
</protein>
<dbReference type="Gramene" id="rna-AYBTSS11_LOCUS31547">
    <property type="protein sequence ID" value="CAJ1979333.1"/>
    <property type="gene ID" value="gene-AYBTSS11_LOCUS31547"/>
</dbReference>
<dbReference type="GO" id="GO:0030246">
    <property type="term" value="F:carbohydrate binding"/>
    <property type="evidence" value="ECO:0007669"/>
    <property type="project" value="InterPro"/>
</dbReference>
<dbReference type="Pfam" id="PF01301">
    <property type="entry name" value="Glyco_hydro_35"/>
    <property type="match status" value="1"/>
</dbReference>
<sequence length="828" mass="90998">MKVTHILSVLVWFFCVYVPTSFCANVTYDQRALVIDGKRRVLVSGSIHYPRSTPEMWPDIIKKSKDGGIDVIDTYVFWNLHEPVRGQYNFEGRADLVKFVKAVAAAGLYVHLRIGPYACAEWNYGGFPLWLHFIPGIEFRTDNKPFEEEMKRFTAKIVDMMKQEKLYTSQGGPIILSQIENEYGDIDAAYGPAAESYIKWAASMATSLDTGVPWVMCQQADAPDPIINTCNGFYCHNFYPNSNSKPKMWTENWSGWYFSYGGAVPYRPVEDLAFAVAYFYQRGGTFQSYYMYHGGTNFGRVSGGPFIATSYDYDAPIDEYGIIRQPKWGHLKDLHKAIKLCEEALIATDPTVTSPGPNIEAAVYKKGAVCAAFLANNGTSDANVTFNGNSYQLPAWSISILPDCKNVVFNTAKINSVSMISSFTTETLKEKVGSSDDCSSGWSWISEPIGISKADSFSKFGLLDQINTTSDRSDYLWYSLSINLDAGTQAVLHIESLGHALHAFINGKFAGSGTGNRDNAQVKVDIPITLVAGKNTIDLLSLTVGVQNYGAFFDKKGAGITGPVILNGLKNGSSLNLSSQNWTYQIGLKDEDLGPSSGSSRQWNQSTLPTNQPLIWYKTNFVAPSGSDPVAINFTGMGKGEAWVNGQSIGRYWPTYAAPSDGCTDSCNYIGAYNASKCLQNCGKPSQSLYHVPRSWLRPENNTLVLFEETGGNPKHITFTTKQIGSVCSRVSESHPLPVDLWNSNAESGRGVGPVLLLECPYPNQVISSIKFASFGTPLGTCGNFKQGGCSSKNALSIVQKAIVCLDTSPSNKPKYWNVNNSFWELLS</sequence>
<dbReference type="InterPro" id="IPR019801">
    <property type="entry name" value="Glyco_hydro_35_CS"/>
</dbReference>
<dbReference type="PROSITE" id="PS50228">
    <property type="entry name" value="SUEL_LECTIN"/>
    <property type="match status" value="1"/>
</dbReference>
<dbReference type="PROSITE" id="PS01182">
    <property type="entry name" value="GLYCOSYL_HYDROL_F35"/>
    <property type="match status" value="1"/>
</dbReference>
<evidence type="ECO:0000256" key="1">
    <source>
        <dbReference type="ARBA" id="ARBA00001412"/>
    </source>
</evidence>
<feature type="domain" description="SUEL-type lectin" evidence="10">
    <location>
        <begin position="750"/>
        <end position="801"/>
    </location>
</feature>
<feature type="chain" id="PRO_5041640723" description="Beta-galactosidase" evidence="9">
    <location>
        <begin position="24"/>
        <end position="828"/>
    </location>
</feature>
<keyword evidence="6 7" id="KW-0326">Glycosidase</keyword>
<evidence type="ECO:0000256" key="4">
    <source>
        <dbReference type="ARBA" id="ARBA00022729"/>
    </source>
</evidence>
<evidence type="ECO:0000313" key="11">
    <source>
        <dbReference type="EMBL" id="CAJ1979333.1"/>
    </source>
</evidence>
<dbReference type="Proteomes" id="UP001189624">
    <property type="component" value="Chromosome 11"/>
</dbReference>
<keyword evidence="5 7" id="KW-0378">Hydrolase</keyword>
<gene>
    <name evidence="11" type="ORF">AYBTSS11_LOCUS31547</name>
</gene>
<accession>A0AA86W6I1</accession>
<dbReference type="GO" id="GO:0004565">
    <property type="term" value="F:beta-galactosidase activity"/>
    <property type="evidence" value="ECO:0007669"/>
    <property type="project" value="UniProtKB-EC"/>
</dbReference>
<dbReference type="PRINTS" id="PR00742">
    <property type="entry name" value="GLHYDRLASE35"/>
</dbReference>
<keyword evidence="12" id="KW-1185">Reference proteome</keyword>
<keyword evidence="4 9" id="KW-0732">Signal</keyword>
<evidence type="ECO:0000256" key="5">
    <source>
        <dbReference type="ARBA" id="ARBA00022801"/>
    </source>
</evidence>
<organism evidence="11 12">
    <name type="scientific">Sphenostylis stenocarpa</name>
    <dbReference type="NCBI Taxonomy" id="92480"/>
    <lineage>
        <taxon>Eukaryota</taxon>
        <taxon>Viridiplantae</taxon>
        <taxon>Streptophyta</taxon>
        <taxon>Embryophyta</taxon>
        <taxon>Tracheophyta</taxon>
        <taxon>Spermatophyta</taxon>
        <taxon>Magnoliopsida</taxon>
        <taxon>eudicotyledons</taxon>
        <taxon>Gunneridae</taxon>
        <taxon>Pentapetalae</taxon>
        <taxon>rosids</taxon>
        <taxon>fabids</taxon>
        <taxon>Fabales</taxon>
        <taxon>Fabaceae</taxon>
        <taxon>Papilionoideae</taxon>
        <taxon>50 kb inversion clade</taxon>
        <taxon>NPAAA clade</taxon>
        <taxon>indigoferoid/millettioid clade</taxon>
        <taxon>Phaseoleae</taxon>
        <taxon>Sphenostylis</taxon>
    </lineage>
</organism>
<feature type="signal peptide" evidence="9">
    <location>
        <begin position="1"/>
        <end position="23"/>
    </location>
</feature>
<dbReference type="InterPro" id="IPR031330">
    <property type="entry name" value="Gly_Hdrlase_35_cat"/>
</dbReference>
<evidence type="ECO:0000259" key="10">
    <source>
        <dbReference type="PROSITE" id="PS50228"/>
    </source>
</evidence>
<dbReference type="Gene3D" id="3.20.20.80">
    <property type="entry name" value="Glycosidases"/>
    <property type="match status" value="1"/>
</dbReference>
<proteinExistence type="inferred from homology"/>
<dbReference type="InterPro" id="IPR048913">
    <property type="entry name" value="BetaGal_gal-bd"/>
</dbReference>
<evidence type="ECO:0000256" key="6">
    <source>
        <dbReference type="ARBA" id="ARBA00023295"/>
    </source>
</evidence>
<dbReference type="InterPro" id="IPR008979">
    <property type="entry name" value="Galactose-bd-like_sf"/>
</dbReference>
<dbReference type="EC" id="3.2.1.23" evidence="3 7"/>
<evidence type="ECO:0000313" key="12">
    <source>
        <dbReference type="Proteomes" id="UP001189624"/>
    </source>
</evidence>
<dbReference type="InterPro" id="IPR000922">
    <property type="entry name" value="Lectin_gal-bd_dom"/>
</dbReference>
<evidence type="ECO:0000256" key="8">
    <source>
        <dbReference type="RuleBase" id="RU003679"/>
    </source>
</evidence>
<dbReference type="AlphaFoldDB" id="A0AA86W6I1"/>
<dbReference type="EMBL" id="OY731408">
    <property type="protein sequence ID" value="CAJ1979333.1"/>
    <property type="molecule type" value="Genomic_DNA"/>
</dbReference>
<dbReference type="Pfam" id="PF21467">
    <property type="entry name" value="BetaGal_gal-bd"/>
    <property type="match status" value="1"/>
</dbReference>
<dbReference type="InterPro" id="IPR001944">
    <property type="entry name" value="Glycoside_Hdrlase_35"/>
</dbReference>
<dbReference type="InterPro" id="IPR017853">
    <property type="entry name" value="GH"/>
</dbReference>
<name>A0AA86W6I1_9FABA</name>
<dbReference type="Gene3D" id="2.60.120.260">
    <property type="entry name" value="Galactose-binding domain-like"/>
    <property type="match status" value="3"/>
</dbReference>
<evidence type="ECO:0000256" key="3">
    <source>
        <dbReference type="ARBA" id="ARBA00012756"/>
    </source>
</evidence>
<evidence type="ECO:0000256" key="2">
    <source>
        <dbReference type="ARBA" id="ARBA00009809"/>
    </source>
</evidence>
<dbReference type="FunFam" id="3.20.20.80:FF:000006">
    <property type="entry name" value="Beta-galactosidase"/>
    <property type="match status" value="1"/>
</dbReference>
<dbReference type="CDD" id="cd22842">
    <property type="entry name" value="Gal_Rha_Lectin_BGal"/>
    <property type="match status" value="1"/>
</dbReference>
<dbReference type="InterPro" id="IPR041392">
    <property type="entry name" value="GHD"/>
</dbReference>
<evidence type="ECO:0000256" key="9">
    <source>
        <dbReference type="SAM" id="SignalP"/>
    </source>
</evidence>